<evidence type="ECO:0000313" key="3">
    <source>
        <dbReference type="Proteomes" id="UP000831290"/>
    </source>
</evidence>
<keyword evidence="3" id="KW-1185">Reference proteome</keyword>
<evidence type="ECO:0000256" key="1">
    <source>
        <dbReference type="SAM" id="Phobius"/>
    </source>
</evidence>
<proteinExistence type="predicted"/>
<sequence length="67" mass="7438">MKIFSLIFIVIAFAVCVYNITLVNFSNPFEGDSMIAVIGVLATLCAILLITILYLSKRVQEKIKENA</sequence>
<accession>A0A9E6ZVI3</accession>
<organism evidence="2 3">
    <name type="scientific">Abyssalbus ytuae</name>
    <dbReference type="NCBI Taxonomy" id="2926907"/>
    <lineage>
        <taxon>Bacteria</taxon>
        <taxon>Pseudomonadati</taxon>
        <taxon>Bacteroidota</taxon>
        <taxon>Flavobacteriia</taxon>
        <taxon>Flavobacteriales</taxon>
        <taxon>Flavobacteriaceae</taxon>
        <taxon>Abyssalbus</taxon>
    </lineage>
</organism>
<feature type="transmembrane region" description="Helical" evidence="1">
    <location>
        <begin position="35"/>
        <end position="55"/>
    </location>
</feature>
<keyword evidence="1" id="KW-1133">Transmembrane helix</keyword>
<dbReference type="Proteomes" id="UP000831290">
    <property type="component" value="Chromosome"/>
</dbReference>
<evidence type="ECO:0000313" key="2">
    <source>
        <dbReference type="EMBL" id="UOB15997.1"/>
    </source>
</evidence>
<keyword evidence="1" id="KW-0472">Membrane</keyword>
<gene>
    <name evidence="2" type="ORF">MQE35_09615</name>
</gene>
<keyword evidence="1" id="KW-0812">Transmembrane</keyword>
<name>A0A9E6ZVI3_9FLAO</name>
<reference evidence="2" key="1">
    <citation type="submission" date="2022-03" db="EMBL/GenBank/DDBJ databases">
        <title>Description of Abyssus ytuae gen. nov., sp. nov., a novel member of the family Flavobacteriaceae isolated from the sediment of Mariana Trench.</title>
        <authorList>
            <person name="Zhang J."/>
            <person name="Xu X."/>
        </authorList>
    </citation>
    <scope>NUCLEOTIDE SEQUENCE</scope>
    <source>
        <strain evidence="2">MT3330</strain>
    </source>
</reference>
<protein>
    <submittedName>
        <fullName evidence="2">Uncharacterized protein</fullName>
    </submittedName>
</protein>
<dbReference type="RefSeq" id="WP_255841144.1">
    <property type="nucleotide sequence ID" value="NZ_CP094358.1"/>
</dbReference>
<dbReference type="AlphaFoldDB" id="A0A9E6ZVI3"/>
<dbReference type="KEGG" id="fbm:MQE35_09615"/>
<dbReference type="EMBL" id="CP094358">
    <property type="protein sequence ID" value="UOB15997.1"/>
    <property type="molecule type" value="Genomic_DNA"/>
</dbReference>